<sequence length="156" mass="19258">MLKPLYTKNVIVGIKYKNNFNWYITEPDLWYLDYNQAGYAPDEYADERKDISVLNENTIDNFLERIEKYEVFTEEIRSNFLSELSNNDEETIYDYNPCFLIDFDDLNFYSNYPELISFEEYIPNNWKGYLQHFDKQIPYEYRYWKYKNKNYLFKEG</sequence>
<dbReference type="PATRIC" id="fig|86662.25.peg.5790"/>
<evidence type="ECO:0000313" key="2">
    <source>
        <dbReference type="Proteomes" id="UP000175706"/>
    </source>
</evidence>
<dbReference type="RefSeq" id="WP_070145854.1">
    <property type="nucleotide sequence ID" value="NZ_LXLT01000090.1"/>
</dbReference>
<name>A0A1E8AYP3_BACMY</name>
<dbReference type="AlphaFoldDB" id="A0A1E8AYP3"/>
<comment type="caution">
    <text evidence="1">The sequence shown here is derived from an EMBL/GenBank/DDBJ whole genome shotgun (WGS) entry which is preliminary data.</text>
</comment>
<dbReference type="Proteomes" id="UP000175706">
    <property type="component" value="Unassembled WGS sequence"/>
</dbReference>
<evidence type="ECO:0000313" key="1">
    <source>
        <dbReference type="EMBL" id="OFD70388.1"/>
    </source>
</evidence>
<dbReference type="EMBL" id="LXLT01000090">
    <property type="protein sequence ID" value="OFD70388.1"/>
    <property type="molecule type" value="Genomic_DNA"/>
</dbReference>
<gene>
    <name evidence="1" type="ORF">BWGOE8_56230</name>
</gene>
<proteinExistence type="predicted"/>
<protein>
    <recommendedName>
        <fullName evidence="3">Group-specific protein</fullName>
    </recommendedName>
</protein>
<organism evidence="1 2">
    <name type="scientific">Bacillus mycoides</name>
    <dbReference type="NCBI Taxonomy" id="1405"/>
    <lineage>
        <taxon>Bacteria</taxon>
        <taxon>Bacillati</taxon>
        <taxon>Bacillota</taxon>
        <taxon>Bacilli</taxon>
        <taxon>Bacillales</taxon>
        <taxon>Bacillaceae</taxon>
        <taxon>Bacillus</taxon>
        <taxon>Bacillus cereus group</taxon>
    </lineage>
</organism>
<evidence type="ECO:0008006" key="3">
    <source>
        <dbReference type="Google" id="ProtNLM"/>
    </source>
</evidence>
<accession>A0A1E8AYP3</accession>
<reference evidence="1 2" key="1">
    <citation type="submission" date="2016-05" db="EMBL/GenBank/DDBJ databases">
        <title>Bacillus thuringiensis and Bacillus weihenstephanensis as novel biocontrol agents of wilt causing Verticillium species.</title>
        <authorList>
            <person name="Hollensteiner J."/>
            <person name="Wemheuer F."/>
            <person name="Harting R."/>
            <person name="Kolarzyk A."/>
            <person name="Diaz-Valerio S."/>
            <person name="Poehlein A."/>
            <person name="Brzuszkiewicz E."/>
            <person name="Nesemann K."/>
            <person name="Braus-Stromeyer S."/>
            <person name="Braus G."/>
            <person name="Daniel R."/>
            <person name="Liesegang H."/>
        </authorList>
    </citation>
    <scope>NUCLEOTIDE SEQUENCE [LARGE SCALE GENOMIC DNA]</scope>
    <source>
        <strain evidence="1 2">GOE8</strain>
    </source>
</reference>